<feature type="region of interest" description="Disordered" evidence="6">
    <location>
        <begin position="192"/>
        <end position="358"/>
    </location>
</feature>
<dbReference type="InterPro" id="IPR013083">
    <property type="entry name" value="Znf_RING/FYVE/PHD"/>
</dbReference>
<feature type="compositionally biased region" description="Polar residues" evidence="6">
    <location>
        <begin position="347"/>
        <end position="358"/>
    </location>
</feature>
<evidence type="ECO:0000313" key="9">
    <source>
        <dbReference type="EMBL" id="CAH3134415.1"/>
    </source>
</evidence>
<name>A0ABN8P644_9CNID</name>
<feature type="compositionally biased region" description="Polar residues" evidence="6">
    <location>
        <begin position="526"/>
        <end position="537"/>
    </location>
</feature>
<evidence type="ECO:0000259" key="8">
    <source>
        <dbReference type="PROSITE" id="PS51805"/>
    </source>
</evidence>
<dbReference type="Gene3D" id="3.30.40.10">
    <property type="entry name" value="Zinc/RING finger domain, C3HC4 (zinc finger)"/>
    <property type="match status" value="2"/>
</dbReference>
<dbReference type="PROSITE" id="PS51805">
    <property type="entry name" value="EPHD"/>
    <property type="match status" value="1"/>
</dbReference>
<comment type="caution">
    <text evidence="9">The sequence shown here is derived from an EMBL/GenBank/DDBJ whole genome shotgun (WGS) entry which is preliminary data.</text>
</comment>
<dbReference type="Proteomes" id="UP001159405">
    <property type="component" value="Unassembled WGS sequence"/>
</dbReference>
<dbReference type="InterPro" id="IPR049781">
    <property type="entry name" value="AF10/AF17_PHD"/>
</dbReference>
<feature type="compositionally biased region" description="Polar residues" evidence="6">
    <location>
        <begin position="297"/>
        <end position="313"/>
    </location>
</feature>
<protein>
    <recommendedName>
        <fullName evidence="11">Protein AF-10</fullName>
    </recommendedName>
</protein>
<dbReference type="InterPro" id="IPR034732">
    <property type="entry name" value="EPHD"/>
</dbReference>
<feature type="compositionally biased region" description="Polar residues" evidence="6">
    <location>
        <begin position="676"/>
        <end position="686"/>
    </location>
</feature>
<feature type="compositionally biased region" description="Polar residues" evidence="6">
    <location>
        <begin position="495"/>
        <end position="509"/>
    </location>
</feature>
<feature type="region of interest" description="Disordered" evidence="6">
    <location>
        <begin position="655"/>
        <end position="780"/>
    </location>
</feature>
<dbReference type="PANTHER" id="PTHR13793:SF164">
    <property type="entry name" value="ALHAMBRA, ISOFORM P"/>
    <property type="match status" value="1"/>
</dbReference>
<dbReference type="CDD" id="cd20901">
    <property type="entry name" value="CC_AF10"/>
    <property type="match status" value="1"/>
</dbReference>
<evidence type="ECO:0000256" key="4">
    <source>
        <dbReference type="PROSITE-ProRule" id="PRU00146"/>
    </source>
</evidence>
<evidence type="ECO:0000256" key="3">
    <source>
        <dbReference type="ARBA" id="ARBA00022833"/>
    </source>
</evidence>
<dbReference type="InterPro" id="IPR019787">
    <property type="entry name" value="Znf_PHD-finger"/>
</dbReference>
<evidence type="ECO:0000256" key="2">
    <source>
        <dbReference type="ARBA" id="ARBA00022771"/>
    </source>
</evidence>
<feature type="domain" description="PHD-type" evidence="7">
    <location>
        <begin position="6"/>
        <end position="58"/>
    </location>
</feature>
<feature type="region of interest" description="Disordered" evidence="6">
    <location>
        <begin position="495"/>
        <end position="542"/>
    </location>
</feature>
<evidence type="ECO:0000256" key="5">
    <source>
        <dbReference type="SAM" id="Coils"/>
    </source>
</evidence>
<accession>A0ABN8P644</accession>
<dbReference type="EMBL" id="CALNXK010000054">
    <property type="protein sequence ID" value="CAH3134415.1"/>
    <property type="molecule type" value="Genomic_DNA"/>
</dbReference>
<feature type="compositionally biased region" description="Low complexity" evidence="6">
    <location>
        <begin position="510"/>
        <end position="525"/>
    </location>
</feature>
<feature type="domain" description="PHD-type" evidence="8">
    <location>
        <begin position="63"/>
        <end position="183"/>
    </location>
</feature>
<feature type="compositionally biased region" description="Low complexity" evidence="6">
    <location>
        <begin position="655"/>
        <end position="675"/>
    </location>
</feature>
<dbReference type="InterPro" id="IPR011011">
    <property type="entry name" value="Znf_FYVE_PHD"/>
</dbReference>
<keyword evidence="2 4" id="KW-0863">Zinc-finger</keyword>
<feature type="compositionally biased region" description="Low complexity" evidence="6">
    <location>
        <begin position="829"/>
        <end position="844"/>
    </location>
</feature>
<dbReference type="CDD" id="cd15672">
    <property type="entry name" value="ePHD_AF10_like"/>
    <property type="match status" value="1"/>
</dbReference>
<feature type="compositionally biased region" description="Basic and acidic residues" evidence="6">
    <location>
        <begin position="196"/>
        <end position="241"/>
    </location>
</feature>
<dbReference type="InterPro" id="IPR019786">
    <property type="entry name" value="Zinc_finger_PHD-type_CS"/>
</dbReference>
<gene>
    <name evidence="9" type="ORF">PLOB_00037353</name>
</gene>
<dbReference type="SMART" id="SM00249">
    <property type="entry name" value="PHD"/>
    <property type="match status" value="2"/>
</dbReference>
<dbReference type="InterPro" id="IPR049773">
    <property type="entry name" value="AF10-like_CC"/>
</dbReference>
<keyword evidence="5" id="KW-0175">Coiled coil</keyword>
<dbReference type="PROSITE" id="PS50016">
    <property type="entry name" value="ZF_PHD_2"/>
    <property type="match status" value="1"/>
</dbReference>
<feature type="compositionally biased region" description="Basic and acidic residues" evidence="6">
    <location>
        <begin position="747"/>
        <end position="760"/>
    </location>
</feature>
<keyword evidence="1" id="KW-0479">Metal-binding</keyword>
<dbReference type="PROSITE" id="PS01359">
    <property type="entry name" value="ZF_PHD_1"/>
    <property type="match status" value="1"/>
</dbReference>
<keyword evidence="10" id="KW-1185">Reference proteome</keyword>
<feature type="region of interest" description="Disordered" evidence="6">
    <location>
        <begin position="825"/>
        <end position="844"/>
    </location>
</feature>
<evidence type="ECO:0000256" key="6">
    <source>
        <dbReference type="SAM" id="MobiDB-lite"/>
    </source>
</evidence>
<keyword evidence="3" id="KW-0862">Zinc</keyword>
<dbReference type="SUPFAM" id="SSF57903">
    <property type="entry name" value="FYVE/PHD zinc finger"/>
    <property type="match status" value="1"/>
</dbReference>
<evidence type="ECO:0000313" key="10">
    <source>
        <dbReference type="Proteomes" id="UP001159405"/>
    </source>
</evidence>
<sequence length="991" mass="106872">MVKEMIGGCCVCSDERGWEENPLVYCDGHGCNVAVHKACYGIVHVPKGPWFCRKCESQERIARVKCELCPYKEGALKRTDTGGWAHVVCALYIPEVRFGNVTTMEPIILASVPHDRFCKTCYICEERGRESKTAHGACMNCNKTGCRHAFHVTCAQSSGLLCEENDGQSGPTVKYVGYCQFHWNKKAKGILFNTKPTDKPGKITDKEKEKDNKEKDKVDKEKEKEKEKPKNKTDKEKEKKPLKPRLSTGAAAASTEQSTRPENGASGSTSQPSTPKQRGRKPSTVKVSTDSPDAKTTPETQKPASISSGSPRQSPLPGLVQLPTEPVQIDSAGPVLSTKDGPVLSTKDMTSPRAMSSTVLVPEMIPKTVTTHLQEISQTATNVLFPEITKPMDVIMSPITSAPKQTPKQPAASSVPKQPAASSVPKQPVASSVPKQPPASSVPKKRPANKGGDEPKRKVGRPPLKSKANASIGDHKNNVRTSAANLVTSPLNTAFPSTFPQDSQGTSTAMPSYPSFSSPGMFSGSNQGTSVPQNGPRTPSPNPYMIPQPRNRGLLENGHVQRPNNVNPGPLQLPTSLEELLEYQWDQGAQFLMQQASQYDVASLMSSLHQLKADNTRLEERLASLTNRKNQLLQVNARLATPMSCTSTNLTVTPSVVSQSTPTSSRAATAASQGSLSTETKTTQSLEGPRGTIKAGADGAPKLKVSQSSDGGKVPLVSEGKAPMSANVKPGSITGGEQRMVNGGVVKDNKTKEPQVKRPETCFSSVQGISSSSPSSTLQKQSLNVGGLVLQQPKTNSPQQIQQEKQFKPTQVNATLQPIMVSALATSKPAQQQQQQHQQPQLQPRFQQQKIILPQPSPTSVAFSQPQQTPSQQHVLLQLIKQQEDHHRLPNQATFGLDKQQLGTQQAQAAKLLPTTGPNQGHSLSLSYPGFLTFTDQMALSGARVDMMKATHLAPLSMVSLDGSQAGAKDRAQYFDLDKSSNSLEKTSRNG</sequence>
<dbReference type="InterPro" id="IPR001965">
    <property type="entry name" value="Znf_PHD"/>
</dbReference>
<feature type="region of interest" description="Disordered" evidence="6">
    <location>
        <begin position="399"/>
        <end position="479"/>
    </location>
</feature>
<dbReference type="Pfam" id="PF13831">
    <property type="entry name" value="PHD_2"/>
    <property type="match status" value="1"/>
</dbReference>
<evidence type="ECO:0000259" key="7">
    <source>
        <dbReference type="PROSITE" id="PS50016"/>
    </source>
</evidence>
<evidence type="ECO:0008006" key="11">
    <source>
        <dbReference type="Google" id="ProtNLM"/>
    </source>
</evidence>
<feature type="coiled-coil region" evidence="5">
    <location>
        <begin position="601"/>
        <end position="635"/>
    </location>
</feature>
<dbReference type="PANTHER" id="PTHR13793">
    <property type="entry name" value="PHD FINGER PROTEINS"/>
    <property type="match status" value="1"/>
</dbReference>
<feature type="compositionally biased region" description="Polar residues" evidence="6">
    <location>
        <begin position="254"/>
        <end position="276"/>
    </location>
</feature>
<dbReference type="CDD" id="cd15574">
    <property type="entry name" value="PHD_AF10_AF17"/>
    <property type="match status" value="1"/>
</dbReference>
<dbReference type="Pfam" id="PF13832">
    <property type="entry name" value="zf-HC5HC2H_2"/>
    <property type="match status" value="1"/>
</dbReference>
<feature type="compositionally biased region" description="Low complexity" evidence="6">
    <location>
        <begin position="764"/>
        <end position="780"/>
    </location>
</feature>
<reference evidence="9 10" key="1">
    <citation type="submission" date="2022-05" db="EMBL/GenBank/DDBJ databases">
        <authorList>
            <consortium name="Genoscope - CEA"/>
            <person name="William W."/>
        </authorList>
    </citation>
    <scope>NUCLEOTIDE SEQUENCE [LARGE SCALE GENOMIC DNA]</scope>
</reference>
<dbReference type="InterPro" id="IPR050701">
    <property type="entry name" value="Histone_Mod_Regulator"/>
</dbReference>
<proteinExistence type="predicted"/>
<organism evidence="9 10">
    <name type="scientific">Porites lobata</name>
    <dbReference type="NCBI Taxonomy" id="104759"/>
    <lineage>
        <taxon>Eukaryota</taxon>
        <taxon>Metazoa</taxon>
        <taxon>Cnidaria</taxon>
        <taxon>Anthozoa</taxon>
        <taxon>Hexacorallia</taxon>
        <taxon>Scleractinia</taxon>
        <taxon>Fungiina</taxon>
        <taxon>Poritidae</taxon>
        <taxon>Porites</taxon>
    </lineage>
</organism>
<feature type="compositionally biased region" description="Polar residues" evidence="6">
    <location>
        <begin position="399"/>
        <end position="434"/>
    </location>
</feature>
<evidence type="ECO:0000256" key="1">
    <source>
        <dbReference type="ARBA" id="ARBA00022723"/>
    </source>
</evidence>